<reference evidence="1 2" key="2">
    <citation type="journal article" date="2022" name="Mol. Ecol. Resour.">
        <title>The genomes of chicory, endive, great burdock and yacon provide insights into Asteraceae paleo-polyploidization history and plant inulin production.</title>
        <authorList>
            <person name="Fan W."/>
            <person name="Wang S."/>
            <person name="Wang H."/>
            <person name="Wang A."/>
            <person name="Jiang F."/>
            <person name="Liu H."/>
            <person name="Zhao H."/>
            <person name="Xu D."/>
            <person name="Zhang Y."/>
        </authorList>
    </citation>
    <scope>NUCLEOTIDE SEQUENCE [LARGE SCALE GENOMIC DNA]</scope>
    <source>
        <strain evidence="2">cv. Yunnan</strain>
        <tissue evidence="1">Leaves</tissue>
    </source>
</reference>
<accession>A0ACB9JS28</accession>
<comment type="caution">
    <text evidence="1">The sequence shown here is derived from an EMBL/GenBank/DDBJ whole genome shotgun (WGS) entry which is preliminary data.</text>
</comment>
<proteinExistence type="predicted"/>
<gene>
    <name evidence="1" type="ORF">L1987_10440</name>
</gene>
<keyword evidence="2" id="KW-1185">Reference proteome</keyword>
<sequence length="311" mass="35684">MEIIQVKIHVFFALVSMLLGTFVTANRPRLSILNEKYVSYREYEPLTPDFVFHNYTQTLDHFNYKPESYMTFQQRYIVNSKYWGGPNTSSPIFLYMGAEIYVVFEVGVSGFFPILAYRFHGLLVYIEHRYYGTSMPFGSKDEAYKDANTLGFFSSEQALADYDKVLNKIYMQEIAPISLLEDPMVEYPHIAYGALAASAPILYFKGLTPENGYALVVSNDFNSTSESCYKTIKGSWAEIDRVASQPNGLLKLSQIFNICLPLNTSQELKDNLEYRYNIMAQYNDDDSLLTFCNASDTTDSDEYVLNKIMPR</sequence>
<evidence type="ECO:0000313" key="1">
    <source>
        <dbReference type="EMBL" id="KAI3822841.1"/>
    </source>
</evidence>
<name>A0ACB9JS28_9ASTR</name>
<evidence type="ECO:0000313" key="2">
    <source>
        <dbReference type="Proteomes" id="UP001056120"/>
    </source>
</evidence>
<reference evidence="2" key="1">
    <citation type="journal article" date="2022" name="Mol. Ecol. Resour.">
        <title>The genomes of chicory, endive, great burdock and yacon provide insights into Asteraceae palaeo-polyploidization history and plant inulin production.</title>
        <authorList>
            <person name="Fan W."/>
            <person name="Wang S."/>
            <person name="Wang H."/>
            <person name="Wang A."/>
            <person name="Jiang F."/>
            <person name="Liu H."/>
            <person name="Zhao H."/>
            <person name="Xu D."/>
            <person name="Zhang Y."/>
        </authorList>
    </citation>
    <scope>NUCLEOTIDE SEQUENCE [LARGE SCALE GENOMIC DNA]</scope>
    <source>
        <strain evidence="2">cv. Yunnan</strain>
    </source>
</reference>
<organism evidence="1 2">
    <name type="scientific">Smallanthus sonchifolius</name>
    <dbReference type="NCBI Taxonomy" id="185202"/>
    <lineage>
        <taxon>Eukaryota</taxon>
        <taxon>Viridiplantae</taxon>
        <taxon>Streptophyta</taxon>
        <taxon>Embryophyta</taxon>
        <taxon>Tracheophyta</taxon>
        <taxon>Spermatophyta</taxon>
        <taxon>Magnoliopsida</taxon>
        <taxon>eudicotyledons</taxon>
        <taxon>Gunneridae</taxon>
        <taxon>Pentapetalae</taxon>
        <taxon>asterids</taxon>
        <taxon>campanulids</taxon>
        <taxon>Asterales</taxon>
        <taxon>Asteraceae</taxon>
        <taxon>Asteroideae</taxon>
        <taxon>Heliantheae alliance</taxon>
        <taxon>Millerieae</taxon>
        <taxon>Smallanthus</taxon>
    </lineage>
</organism>
<protein>
    <submittedName>
        <fullName evidence="1">Uncharacterized protein</fullName>
    </submittedName>
</protein>
<dbReference type="Proteomes" id="UP001056120">
    <property type="component" value="Linkage Group LG03"/>
</dbReference>
<dbReference type="EMBL" id="CM042020">
    <property type="protein sequence ID" value="KAI3822841.1"/>
    <property type="molecule type" value="Genomic_DNA"/>
</dbReference>